<dbReference type="PROSITE" id="PS50181">
    <property type="entry name" value="FBOX"/>
    <property type="match status" value="1"/>
</dbReference>
<sequence length="645" mass="72414">MPISAVLQDLYGPLADLDLEKRRIDQLQRSRGSDRKITWPPSDTGLLGVANLTRGFVFGRTVERPLPLSFDRVMETRATTSTATLLNLPVELLTLIVRHIEPSALANLALVSRDCRQLARSRQFAVLHLDYSNRSFQLLSLLCRELKERALPGSNGLTSLPSLGVCIQRIVVLTSSVFFKSAHLRRTSLELTETQKYDWLCRASEVYHDFYLGQLGRLLSDSRALPHLSLLDWQDGVILPKSFYDSLARSNVRDLRLFGPLVDGVFSIDPPNIPGVKGWPLRNLHINLQKPPGRKTPTKPKSTSALCASILRQCSETLESLMWQTASAGFTDPQSFGTDPSKMPCFPKLRRLSLAGNVIFADSATLNALLHAPLRVLFTNTESAPGANTSKEICFRERGCIRTLETFVWNFAHLEKPHSMDFLQANSHLFKLSLCPPIRGELLEDKLLPLLSQKFLSLKSLDLTWREASIPDSALEKIGTIRSLEQIQLSALGKPGSRNYWLVDHEAVREHLSILPRLTRISFRQDAYRKMSPDKENATESNHPSIPAFGEPEDPLRDVVPEMHAKLLSKPGHLLNMLNEANEYSEVFPRLEWIYIGRIQMTIKTTEGVSGEGQLKYAVPVSNYRQDCTGLLNEMFGAGTTELEM</sequence>
<evidence type="ECO:0000313" key="3">
    <source>
        <dbReference type="EMBL" id="PSS20612.1"/>
    </source>
</evidence>
<evidence type="ECO:0000256" key="1">
    <source>
        <dbReference type="SAM" id="MobiDB-lite"/>
    </source>
</evidence>
<feature type="region of interest" description="Disordered" evidence="1">
    <location>
        <begin position="532"/>
        <end position="551"/>
    </location>
</feature>
<dbReference type="InterPro" id="IPR036047">
    <property type="entry name" value="F-box-like_dom_sf"/>
</dbReference>
<dbReference type="OrthoDB" id="3257981at2759"/>
<gene>
    <name evidence="3" type="ORF">M430DRAFT_275542</name>
</gene>
<dbReference type="RefSeq" id="XP_024721882.1">
    <property type="nucleotide sequence ID" value="XM_024865649.1"/>
</dbReference>
<dbReference type="EMBL" id="KZ679010">
    <property type="protein sequence ID" value="PSS20612.1"/>
    <property type="molecule type" value="Genomic_DNA"/>
</dbReference>
<dbReference type="AlphaFoldDB" id="A0A2T3B4P6"/>
<dbReference type="SUPFAM" id="SSF81383">
    <property type="entry name" value="F-box domain"/>
    <property type="match status" value="1"/>
</dbReference>
<reference evidence="3 4" key="1">
    <citation type="journal article" date="2018" name="New Phytol.">
        <title>Comparative genomics and transcriptomics depict ericoid mycorrhizal fungi as versatile saprotrophs and plant mutualists.</title>
        <authorList>
            <person name="Martino E."/>
            <person name="Morin E."/>
            <person name="Grelet G.A."/>
            <person name="Kuo A."/>
            <person name="Kohler A."/>
            <person name="Daghino S."/>
            <person name="Barry K.W."/>
            <person name="Cichocki N."/>
            <person name="Clum A."/>
            <person name="Dockter R.B."/>
            <person name="Hainaut M."/>
            <person name="Kuo R.C."/>
            <person name="LaButti K."/>
            <person name="Lindahl B.D."/>
            <person name="Lindquist E.A."/>
            <person name="Lipzen A."/>
            <person name="Khouja H.R."/>
            <person name="Magnuson J."/>
            <person name="Murat C."/>
            <person name="Ohm R.A."/>
            <person name="Singer S.W."/>
            <person name="Spatafora J.W."/>
            <person name="Wang M."/>
            <person name="Veneault-Fourrey C."/>
            <person name="Henrissat B."/>
            <person name="Grigoriev I.V."/>
            <person name="Martin F.M."/>
            <person name="Perotto S."/>
        </authorList>
    </citation>
    <scope>NUCLEOTIDE SEQUENCE [LARGE SCALE GENOMIC DNA]</scope>
    <source>
        <strain evidence="3 4">ATCC 22711</strain>
    </source>
</reference>
<dbReference type="GeneID" id="36573730"/>
<dbReference type="InParanoid" id="A0A2T3B4P6"/>
<proteinExistence type="predicted"/>
<dbReference type="InterPro" id="IPR001810">
    <property type="entry name" value="F-box_dom"/>
</dbReference>
<protein>
    <recommendedName>
        <fullName evidence="2">F-box domain-containing protein</fullName>
    </recommendedName>
</protein>
<organism evidence="3 4">
    <name type="scientific">Amorphotheca resinae ATCC 22711</name>
    <dbReference type="NCBI Taxonomy" id="857342"/>
    <lineage>
        <taxon>Eukaryota</taxon>
        <taxon>Fungi</taxon>
        <taxon>Dikarya</taxon>
        <taxon>Ascomycota</taxon>
        <taxon>Pezizomycotina</taxon>
        <taxon>Leotiomycetes</taxon>
        <taxon>Helotiales</taxon>
        <taxon>Amorphothecaceae</taxon>
        <taxon>Amorphotheca</taxon>
    </lineage>
</organism>
<dbReference type="Pfam" id="PF00646">
    <property type="entry name" value="F-box"/>
    <property type="match status" value="1"/>
</dbReference>
<dbReference type="Proteomes" id="UP000241818">
    <property type="component" value="Unassembled WGS sequence"/>
</dbReference>
<name>A0A2T3B4P6_AMORE</name>
<evidence type="ECO:0000313" key="4">
    <source>
        <dbReference type="Proteomes" id="UP000241818"/>
    </source>
</evidence>
<feature type="domain" description="F-box" evidence="2">
    <location>
        <begin position="82"/>
        <end position="139"/>
    </location>
</feature>
<dbReference type="CDD" id="cd09917">
    <property type="entry name" value="F-box_SF"/>
    <property type="match status" value="1"/>
</dbReference>
<keyword evidence="4" id="KW-1185">Reference proteome</keyword>
<accession>A0A2T3B4P6</accession>
<evidence type="ECO:0000259" key="2">
    <source>
        <dbReference type="PROSITE" id="PS50181"/>
    </source>
</evidence>